<dbReference type="SMART" id="SM00014">
    <property type="entry name" value="acidPPc"/>
    <property type="match status" value="1"/>
</dbReference>
<protein>
    <recommendedName>
        <fullName evidence="1">Phosphatidic acid phosphatase type 2/haloperoxidase domain-containing protein</fullName>
    </recommendedName>
</protein>
<dbReference type="InterPro" id="IPR036938">
    <property type="entry name" value="PAP2/HPO_sf"/>
</dbReference>
<evidence type="ECO:0000313" key="2">
    <source>
        <dbReference type="EMBL" id="CAA9498949.1"/>
    </source>
</evidence>
<organism evidence="2">
    <name type="scientific">uncultured Sphingomonadaceae bacterium</name>
    <dbReference type="NCBI Taxonomy" id="169976"/>
    <lineage>
        <taxon>Bacteria</taxon>
        <taxon>Pseudomonadati</taxon>
        <taxon>Pseudomonadota</taxon>
        <taxon>Alphaproteobacteria</taxon>
        <taxon>Sphingomonadales</taxon>
        <taxon>Sphingomonadaceae</taxon>
        <taxon>environmental samples</taxon>
    </lineage>
</organism>
<evidence type="ECO:0000259" key="1">
    <source>
        <dbReference type="SMART" id="SM00014"/>
    </source>
</evidence>
<dbReference type="Pfam" id="PF01569">
    <property type="entry name" value="PAP2"/>
    <property type="match status" value="1"/>
</dbReference>
<feature type="domain" description="Phosphatidic acid phosphatase type 2/haloperoxidase" evidence="1">
    <location>
        <begin position="96"/>
        <end position="208"/>
    </location>
</feature>
<dbReference type="Gene3D" id="1.20.144.10">
    <property type="entry name" value="Phosphatidic acid phosphatase type 2/haloperoxidase"/>
    <property type="match status" value="1"/>
</dbReference>
<name>A0A6J4SH68_9SPHN</name>
<dbReference type="AlphaFoldDB" id="A0A6J4SH68"/>
<dbReference type="InterPro" id="IPR000326">
    <property type="entry name" value="PAP2/HPO"/>
</dbReference>
<reference evidence="2" key="1">
    <citation type="submission" date="2020-02" db="EMBL/GenBank/DDBJ databases">
        <authorList>
            <person name="Meier V. D."/>
        </authorList>
    </citation>
    <scope>NUCLEOTIDE SEQUENCE</scope>
    <source>
        <strain evidence="2">AVDCRST_MAG39</strain>
    </source>
</reference>
<dbReference type="EMBL" id="CADCVW010000047">
    <property type="protein sequence ID" value="CAA9498949.1"/>
    <property type="molecule type" value="Genomic_DNA"/>
</dbReference>
<proteinExistence type="predicted"/>
<gene>
    <name evidence="2" type="ORF">AVDCRST_MAG39-1299</name>
</gene>
<accession>A0A6J4SH68</accession>
<sequence>MTYNPDPHSDAPPAGDEALVDTGAGLLANAVPDVNPLEKLDVAVAQAAAPFYRSDAMKLIGWASDISDQPPMRAVCGLAIAGGLLAGRPAAVRAGTRALLAHSVATWAKNLVKHRVDRTRPRAFLKSGRYTWAPGDHDEKMMNSFPSGHTAGAVAVARAFARDLPGTAAPGYALAALVSAAQVPRCMHYPSDIAAGAAVGWAAEWASSRLFDRLLPLAPGPVARALGA</sequence>
<dbReference type="SUPFAM" id="SSF48317">
    <property type="entry name" value="Acid phosphatase/Vanadium-dependent haloperoxidase"/>
    <property type="match status" value="1"/>
</dbReference>